<dbReference type="PANTHER" id="PTHR32552">
    <property type="entry name" value="FERRICHROME IRON RECEPTOR-RELATED"/>
    <property type="match status" value="1"/>
</dbReference>
<keyword evidence="9 11" id="KW-0472">Membrane</keyword>
<accession>A0A7X0JTF8</accession>
<dbReference type="GO" id="GO:0009279">
    <property type="term" value="C:cell outer membrane"/>
    <property type="evidence" value="ECO:0007669"/>
    <property type="project" value="UniProtKB-SubCell"/>
</dbReference>
<proteinExistence type="inferred from homology"/>
<keyword evidence="7" id="KW-0406">Ion transport</keyword>
<comment type="similarity">
    <text evidence="11 12">Belongs to the TonB-dependent receptor family.</text>
</comment>
<evidence type="ECO:0000256" key="12">
    <source>
        <dbReference type="RuleBase" id="RU003357"/>
    </source>
</evidence>
<evidence type="ECO:0000256" key="6">
    <source>
        <dbReference type="ARBA" id="ARBA00023004"/>
    </source>
</evidence>
<organism evidence="16 17">
    <name type="scientific">Pseudoteredinibacter isoporae</name>
    <dbReference type="NCBI Taxonomy" id="570281"/>
    <lineage>
        <taxon>Bacteria</taxon>
        <taxon>Pseudomonadati</taxon>
        <taxon>Pseudomonadota</taxon>
        <taxon>Gammaproteobacteria</taxon>
        <taxon>Cellvibrionales</taxon>
        <taxon>Cellvibrionaceae</taxon>
        <taxon>Pseudoteredinibacter</taxon>
    </lineage>
</organism>
<evidence type="ECO:0000256" key="9">
    <source>
        <dbReference type="ARBA" id="ARBA00023136"/>
    </source>
</evidence>
<dbReference type="SUPFAM" id="SSF56935">
    <property type="entry name" value="Porins"/>
    <property type="match status" value="1"/>
</dbReference>
<dbReference type="GO" id="GO:0006826">
    <property type="term" value="P:iron ion transport"/>
    <property type="evidence" value="ECO:0007669"/>
    <property type="project" value="UniProtKB-KW"/>
</dbReference>
<evidence type="ECO:0000256" key="4">
    <source>
        <dbReference type="ARBA" id="ARBA00022496"/>
    </source>
</evidence>
<evidence type="ECO:0000256" key="11">
    <source>
        <dbReference type="PROSITE-ProRule" id="PRU01360"/>
    </source>
</evidence>
<evidence type="ECO:0000256" key="8">
    <source>
        <dbReference type="ARBA" id="ARBA00023077"/>
    </source>
</evidence>
<keyword evidence="4" id="KW-0410">Iron transport</keyword>
<dbReference type="Gene3D" id="2.40.170.20">
    <property type="entry name" value="TonB-dependent receptor, beta-barrel domain"/>
    <property type="match status" value="1"/>
</dbReference>
<comment type="caution">
    <text evidence="16">The sequence shown here is derived from an EMBL/GenBank/DDBJ whole genome shotgun (WGS) entry which is preliminary data.</text>
</comment>
<feature type="signal peptide" evidence="13">
    <location>
        <begin position="1"/>
        <end position="27"/>
    </location>
</feature>
<name>A0A7X0JTF8_9GAMM</name>
<feature type="domain" description="TonB-dependent receptor plug" evidence="15">
    <location>
        <begin position="45"/>
        <end position="152"/>
    </location>
</feature>
<keyword evidence="6" id="KW-0408">Iron</keyword>
<evidence type="ECO:0000256" key="3">
    <source>
        <dbReference type="ARBA" id="ARBA00022452"/>
    </source>
</evidence>
<keyword evidence="2 11" id="KW-0813">Transport</keyword>
<evidence type="ECO:0000313" key="16">
    <source>
        <dbReference type="EMBL" id="MBB6521031.1"/>
    </source>
</evidence>
<dbReference type="InterPro" id="IPR012910">
    <property type="entry name" value="Plug_dom"/>
</dbReference>
<reference evidence="16 17" key="1">
    <citation type="submission" date="2020-08" db="EMBL/GenBank/DDBJ databases">
        <title>Genomic Encyclopedia of Type Strains, Phase IV (KMG-IV): sequencing the most valuable type-strain genomes for metagenomic binning, comparative biology and taxonomic classification.</title>
        <authorList>
            <person name="Goeker M."/>
        </authorList>
    </citation>
    <scope>NUCLEOTIDE SEQUENCE [LARGE SCALE GENOMIC DNA]</scope>
    <source>
        <strain evidence="16 17">DSM 22368</strain>
    </source>
</reference>
<evidence type="ECO:0000256" key="1">
    <source>
        <dbReference type="ARBA" id="ARBA00004571"/>
    </source>
</evidence>
<keyword evidence="10 11" id="KW-0998">Cell outer membrane</keyword>
<keyword evidence="13" id="KW-0732">Signal</keyword>
<keyword evidence="16" id="KW-0675">Receptor</keyword>
<evidence type="ECO:0000313" key="17">
    <source>
        <dbReference type="Proteomes" id="UP000528457"/>
    </source>
</evidence>
<dbReference type="PANTHER" id="PTHR32552:SF81">
    <property type="entry name" value="TONB-DEPENDENT OUTER MEMBRANE RECEPTOR"/>
    <property type="match status" value="1"/>
</dbReference>
<evidence type="ECO:0000259" key="14">
    <source>
        <dbReference type="Pfam" id="PF00593"/>
    </source>
</evidence>
<keyword evidence="8 12" id="KW-0798">TonB box</keyword>
<dbReference type="Pfam" id="PF07715">
    <property type="entry name" value="Plug"/>
    <property type="match status" value="1"/>
</dbReference>
<dbReference type="InterPro" id="IPR039426">
    <property type="entry name" value="TonB-dep_rcpt-like"/>
</dbReference>
<evidence type="ECO:0000259" key="15">
    <source>
        <dbReference type="Pfam" id="PF07715"/>
    </source>
</evidence>
<evidence type="ECO:0000256" key="5">
    <source>
        <dbReference type="ARBA" id="ARBA00022692"/>
    </source>
</evidence>
<evidence type="ECO:0000256" key="13">
    <source>
        <dbReference type="SAM" id="SignalP"/>
    </source>
</evidence>
<comment type="subcellular location">
    <subcellularLocation>
        <location evidence="1 11">Cell outer membrane</location>
        <topology evidence="1 11">Multi-pass membrane protein</topology>
    </subcellularLocation>
</comment>
<dbReference type="InterPro" id="IPR000531">
    <property type="entry name" value="Beta-barrel_TonB"/>
</dbReference>
<sequence>MSQPSAVPSLKTLLSLGIVLAYSPSQAAVIEEVVVTAQKRSQSVNDIGVSASAFAGDSLQDYGVDSPVDLGNHTPGLITVNATSGGTPIFAIRGIGLDDFSANNSSGVGVYTDEVFASSPAYLGGRLFDIERVEVLKGPQGTLYGKNTTGGAINFISNKPTDEFEAYSELTIARHNTRELTAVVSGPLSEGLRGRLALNGVRGDGWQTDVNTGREFGDQDRAVLRGLLGFDLGSDGEVLLKAYYSEDKSTPASPHAEGVDGVLGDPSFAVLNAPRDPSRVTVGDLAVFRDESGQGLSLKVNYAFELFDLVSITAWDSYERRVLDNYDGGAHSATDLGQDNDLEQWSQELRLLGDSGEGFNWIAGVNVSREEVDVRDFFDDSILLSDSVAIEGVLNPSDINNRGDDLFIADYIQETDSYGMYLHTETDLSDDVKLIAGLRYSYDDRRFNGAADNLSFGELIPVTTLNQSHDEEAVTGKVGIDWFVHEDLLLFSNVASSYKSGIFYGGAVVDSSAWSYIGPESVLSYELGFKWTGFDGSMQLNGALFRMDYSDRQSLLTFVSDDFSNLLGVAVVDTTLANVPESRTQGFEMDLNWLPMDGLTVQLGLSYLDAEVTEAPTLNDLRGINPDPAVNDAATLAGSGFVDALGAPLNAGSDLSQAPQWSYNGLLAYEFELSETLLMRWQSSYSWVDEQYAQLADSNAQYGPIRALNVRVTVEQSDGQWQLSVWGRNLEDKASETYAFTGFAGRTVYRQQGATYGLTLRYNF</sequence>
<feature type="chain" id="PRO_5030994193" evidence="13">
    <location>
        <begin position="28"/>
        <end position="764"/>
    </location>
</feature>
<feature type="domain" description="TonB-dependent receptor-like beta-barrel" evidence="14">
    <location>
        <begin position="275"/>
        <end position="730"/>
    </location>
</feature>
<evidence type="ECO:0000256" key="10">
    <source>
        <dbReference type="ARBA" id="ARBA00023237"/>
    </source>
</evidence>
<dbReference type="InterPro" id="IPR036942">
    <property type="entry name" value="Beta-barrel_TonB_sf"/>
</dbReference>
<dbReference type="Pfam" id="PF00593">
    <property type="entry name" value="TonB_dep_Rec_b-barrel"/>
    <property type="match status" value="1"/>
</dbReference>
<keyword evidence="3 11" id="KW-1134">Transmembrane beta strand</keyword>
<dbReference type="Proteomes" id="UP000528457">
    <property type="component" value="Unassembled WGS sequence"/>
</dbReference>
<keyword evidence="5 11" id="KW-0812">Transmembrane</keyword>
<keyword evidence="17" id="KW-1185">Reference proteome</keyword>
<protein>
    <submittedName>
        <fullName evidence="16">Iron complex outermembrane receptor protein</fullName>
    </submittedName>
</protein>
<gene>
    <name evidence="16" type="ORF">HNR48_001309</name>
</gene>
<evidence type="ECO:0000256" key="7">
    <source>
        <dbReference type="ARBA" id="ARBA00023065"/>
    </source>
</evidence>
<dbReference type="EMBL" id="JACHHT010000001">
    <property type="protein sequence ID" value="MBB6521031.1"/>
    <property type="molecule type" value="Genomic_DNA"/>
</dbReference>
<dbReference type="PROSITE" id="PS52016">
    <property type="entry name" value="TONB_DEPENDENT_REC_3"/>
    <property type="match status" value="1"/>
</dbReference>
<evidence type="ECO:0000256" key="2">
    <source>
        <dbReference type="ARBA" id="ARBA00022448"/>
    </source>
</evidence>
<dbReference type="InParanoid" id="A0A7X0JTF8"/>
<dbReference type="RefSeq" id="WP_166849642.1">
    <property type="nucleotide sequence ID" value="NZ_JAAONY010000001.1"/>
</dbReference>
<dbReference type="AlphaFoldDB" id="A0A7X0JTF8"/>